<proteinExistence type="predicted"/>
<accession>A0A8J5IJA4</accession>
<keyword evidence="2" id="KW-1185">Reference proteome</keyword>
<sequence length="104" mass="11796">MVKEGNSCYRSRTVRVPLARGSRVSILAACGFVAWTTTRGTFSRLKFHRAFIKHFVRHLNLWPLPRSIVILGNARIHMYSELEEAVHACGAVLLFLPHSIIPLK</sequence>
<dbReference type="EMBL" id="JAENGY010001879">
    <property type="protein sequence ID" value="KAG6946437.1"/>
    <property type="molecule type" value="Genomic_DNA"/>
</dbReference>
<evidence type="ECO:0008006" key="3">
    <source>
        <dbReference type="Google" id="ProtNLM"/>
    </source>
</evidence>
<evidence type="ECO:0000313" key="2">
    <source>
        <dbReference type="Proteomes" id="UP000709295"/>
    </source>
</evidence>
<dbReference type="Proteomes" id="UP000709295">
    <property type="component" value="Unassembled WGS sequence"/>
</dbReference>
<protein>
    <recommendedName>
        <fullName evidence="3">Tc1-like transposase DDE domain-containing protein</fullName>
    </recommendedName>
</protein>
<name>A0A8J5IJA4_9STRA</name>
<gene>
    <name evidence="1" type="ORF">JG688_00016045</name>
</gene>
<organism evidence="1 2">
    <name type="scientific">Phytophthora aleatoria</name>
    <dbReference type="NCBI Taxonomy" id="2496075"/>
    <lineage>
        <taxon>Eukaryota</taxon>
        <taxon>Sar</taxon>
        <taxon>Stramenopiles</taxon>
        <taxon>Oomycota</taxon>
        <taxon>Peronosporomycetes</taxon>
        <taxon>Peronosporales</taxon>
        <taxon>Peronosporaceae</taxon>
        <taxon>Phytophthora</taxon>
    </lineage>
</organism>
<dbReference type="AlphaFoldDB" id="A0A8J5IJA4"/>
<comment type="caution">
    <text evidence="1">The sequence shown here is derived from an EMBL/GenBank/DDBJ whole genome shotgun (WGS) entry which is preliminary data.</text>
</comment>
<reference evidence="1" key="1">
    <citation type="submission" date="2021-01" db="EMBL/GenBank/DDBJ databases">
        <title>Phytophthora aleatoria, a newly-described species from Pinus radiata is distinct from Phytophthora cactorum isolates based on comparative genomics.</title>
        <authorList>
            <person name="Mcdougal R."/>
            <person name="Panda P."/>
            <person name="Williams N."/>
            <person name="Studholme D.J."/>
        </authorList>
    </citation>
    <scope>NUCLEOTIDE SEQUENCE</scope>
    <source>
        <strain evidence="1">NZFS 4037</strain>
    </source>
</reference>
<evidence type="ECO:0000313" key="1">
    <source>
        <dbReference type="EMBL" id="KAG6946437.1"/>
    </source>
</evidence>